<accession>A0A2A2SII9</accession>
<reference evidence="2" key="1">
    <citation type="submission" date="2017-09" db="EMBL/GenBank/DDBJ databases">
        <authorList>
            <person name="Feng G."/>
            <person name="Zhu H."/>
        </authorList>
    </citation>
    <scope>NUCLEOTIDE SEQUENCE [LARGE SCALE GENOMIC DNA]</scope>
    <source>
        <strain evidence="2">1PNM-20</strain>
    </source>
</reference>
<protein>
    <submittedName>
        <fullName evidence="1">Uncharacterized protein</fullName>
    </submittedName>
</protein>
<comment type="caution">
    <text evidence="1">The sequence shown here is derived from an EMBL/GenBank/DDBJ whole genome shotgun (WGS) entry which is preliminary data.</text>
</comment>
<proteinExistence type="predicted"/>
<gene>
    <name evidence="1" type="ORF">CKY28_06945</name>
</gene>
<sequence length="91" mass="10138">MFLADGYYAEVQLPDRGPFATGLFRDEGSAIAYTHSHMPFPDMMKANELKRLTVVERTADRISTTNYRGVPRVFHRCPAGSLKAPAGQPTH</sequence>
<dbReference type="AlphaFoldDB" id="A0A2A2SII9"/>
<name>A0A2A2SII9_9SPHN</name>
<dbReference type="OrthoDB" id="7408531at2"/>
<keyword evidence="2" id="KW-1185">Reference proteome</keyword>
<evidence type="ECO:0000313" key="1">
    <source>
        <dbReference type="EMBL" id="PAX09056.1"/>
    </source>
</evidence>
<dbReference type="Proteomes" id="UP000218151">
    <property type="component" value="Unassembled WGS sequence"/>
</dbReference>
<evidence type="ECO:0000313" key="2">
    <source>
        <dbReference type="Proteomes" id="UP000218151"/>
    </source>
</evidence>
<dbReference type="EMBL" id="NSLI01000002">
    <property type="protein sequence ID" value="PAX09056.1"/>
    <property type="molecule type" value="Genomic_DNA"/>
</dbReference>
<organism evidence="1 2">
    <name type="scientific">Sphingomonas lenta</name>
    <dbReference type="NCBI Taxonomy" id="1141887"/>
    <lineage>
        <taxon>Bacteria</taxon>
        <taxon>Pseudomonadati</taxon>
        <taxon>Pseudomonadota</taxon>
        <taxon>Alphaproteobacteria</taxon>
        <taxon>Sphingomonadales</taxon>
        <taxon>Sphingomonadaceae</taxon>
        <taxon>Sphingomonas</taxon>
    </lineage>
</organism>